<feature type="region of interest" description="Disordered" evidence="1">
    <location>
        <begin position="230"/>
        <end position="260"/>
    </location>
</feature>
<dbReference type="SUPFAM" id="SSF55073">
    <property type="entry name" value="Nucleotide cyclase"/>
    <property type="match status" value="1"/>
</dbReference>
<dbReference type="AlphaFoldDB" id="A0A6V8KF86"/>
<keyword evidence="2" id="KW-0472">Membrane</keyword>
<sequence length="260" mass="28186">MFTAFPRLAVPVTAVGLPLLAHIPALLLALTGHLPAALVYLGVTVPWLAVLLARARHRLAATRSELAATAQMLQQTRKDLARAETDPVTGLPVRRLAEQYIADTDEELSVALIDVDDMHTINNSNDHQYGDAYLAAVAARLTDVADDGDLVGRLGGDEFVLATRRSSWQLVDALLAAVHDPLQVAGRHTAMQVSIGVCQLPGGDVRAALGRADRAMLTAKRRRSVLEIYDPARDEIPDPTTMRPTVRPRDRSEPPSLNHD</sequence>
<evidence type="ECO:0000259" key="3">
    <source>
        <dbReference type="PROSITE" id="PS50887"/>
    </source>
</evidence>
<dbReference type="InterPro" id="IPR050469">
    <property type="entry name" value="Diguanylate_Cyclase"/>
</dbReference>
<dbReference type="PROSITE" id="PS50887">
    <property type="entry name" value="GGDEF"/>
    <property type="match status" value="1"/>
</dbReference>
<dbReference type="Proteomes" id="UP000482800">
    <property type="component" value="Unassembled WGS sequence"/>
</dbReference>
<protein>
    <recommendedName>
        <fullName evidence="3">GGDEF domain-containing protein</fullName>
    </recommendedName>
</protein>
<dbReference type="InterPro" id="IPR029787">
    <property type="entry name" value="Nucleotide_cyclase"/>
</dbReference>
<evidence type="ECO:0000313" key="5">
    <source>
        <dbReference type="Proteomes" id="UP000482800"/>
    </source>
</evidence>
<dbReference type="InterPro" id="IPR043128">
    <property type="entry name" value="Rev_trsase/Diguanyl_cyclase"/>
</dbReference>
<dbReference type="InterPro" id="IPR000160">
    <property type="entry name" value="GGDEF_dom"/>
</dbReference>
<dbReference type="SMART" id="SM00267">
    <property type="entry name" value="GGDEF"/>
    <property type="match status" value="1"/>
</dbReference>
<dbReference type="GO" id="GO:0005886">
    <property type="term" value="C:plasma membrane"/>
    <property type="evidence" value="ECO:0007669"/>
    <property type="project" value="TreeGrafter"/>
</dbReference>
<proteinExistence type="predicted"/>
<dbReference type="PANTHER" id="PTHR45138:SF9">
    <property type="entry name" value="DIGUANYLATE CYCLASE DGCM-RELATED"/>
    <property type="match status" value="1"/>
</dbReference>
<evidence type="ECO:0000256" key="1">
    <source>
        <dbReference type="SAM" id="MobiDB-lite"/>
    </source>
</evidence>
<feature type="transmembrane region" description="Helical" evidence="2">
    <location>
        <begin position="37"/>
        <end position="55"/>
    </location>
</feature>
<feature type="compositionally biased region" description="Basic and acidic residues" evidence="1">
    <location>
        <begin position="247"/>
        <end position="260"/>
    </location>
</feature>
<reference evidence="4 5" key="1">
    <citation type="submission" date="2020-03" db="EMBL/GenBank/DDBJ databases">
        <title>Whole genome shotgun sequence of Phytohabitans houttuyneae NBRC 108639.</title>
        <authorList>
            <person name="Komaki H."/>
            <person name="Tamura T."/>
        </authorList>
    </citation>
    <scope>NUCLEOTIDE SEQUENCE [LARGE SCALE GENOMIC DNA]</scope>
    <source>
        <strain evidence="4 5">NBRC 108639</strain>
    </source>
</reference>
<gene>
    <name evidence="4" type="ORF">Phou_062900</name>
</gene>
<dbReference type="GO" id="GO:0043709">
    <property type="term" value="P:cell adhesion involved in single-species biofilm formation"/>
    <property type="evidence" value="ECO:0007669"/>
    <property type="project" value="TreeGrafter"/>
</dbReference>
<dbReference type="NCBIfam" id="TIGR00254">
    <property type="entry name" value="GGDEF"/>
    <property type="match status" value="1"/>
</dbReference>
<dbReference type="GO" id="GO:1902201">
    <property type="term" value="P:negative regulation of bacterial-type flagellum-dependent cell motility"/>
    <property type="evidence" value="ECO:0007669"/>
    <property type="project" value="TreeGrafter"/>
</dbReference>
<evidence type="ECO:0000256" key="2">
    <source>
        <dbReference type="SAM" id="Phobius"/>
    </source>
</evidence>
<keyword evidence="2" id="KW-1133">Transmembrane helix</keyword>
<dbReference type="Gene3D" id="3.30.70.270">
    <property type="match status" value="1"/>
</dbReference>
<dbReference type="Pfam" id="PF00990">
    <property type="entry name" value="GGDEF"/>
    <property type="match status" value="1"/>
</dbReference>
<evidence type="ECO:0000313" key="4">
    <source>
        <dbReference type="EMBL" id="GFJ82110.1"/>
    </source>
</evidence>
<dbReference type="PANTHER" id="PTHR45138">
    <property type="entry name" value="REGULATORY COMPONENTS OF SENSORY TRANSDUCTION SYSTEM"/>
    <property type="match status" value="1"/>
</dbReference>
<name>A0A6V8KF86_9ACTN</name>
<dbReference type="RefSeq" id="WP_173062194.1">
    <property type="nucleotide sequence ID" value="NZ_BAABGO010000079.1"/>
</dbReference>
<keyword evidence="2" id="KW-0812">Transmembrane</keyword>
<organism evidence="4 5">
    <name type="scientific">Phytohabitans houttuyneae</name>
    <dbReference type="NCBI Taxonomy" id="1076126"/>
    <lineage>
        <taxon>Bacteria</taxon>
        <taxon>Bacillati</taxon>
        <taxon>Actinomycetota</taxon>
        <taxon>Actinomycetes</taxon>
        <taxon>Micromonosporales</taxon>
        <taxon>Micromonosporaceae</taxon>
    </lineage>
</organism>
<dbReference type="CDD" id="cd01949">
    <property type="entry name" value="GGDEF"/>
    <property type="match status" value="1"/>
</dbReference>
<dbReference type="GO" id="GO:0052621">
    <property type="term" value="F:diguanylate cyclase activity"/>
    <property type="evidence" value="ECO:0007669"/>
    <property type="project" value="TreeGrafter"/>
</dbReference>
<dbReference type="EMBL" id="BLPF01000002">
    <property type="protein sequence ID" value="GFJ82110.1"/>
    <property type="molecule type" value="Genomic_DNA"/>
</dbReference>
<feature type="domain" description="GGDEF" evidence="3">
    <location>
        <begin position="106"/>
        <end position="231"/>
    </location>
</feature>
<keyword evidence="5" id="KW-1185">Reference proteome</keyword>
<reference evidence="4 5" key="2">
    <citation type="submission" date="2020-03" db="EMBL/GenBank/DDBJ databases">
        <authorList>
            <person name="Ichikawa N."/>
            <person name="Kimura A."/>
            <person name="Kitahashi Y."/>
            <person name="Uohara A."/>
        </authorList>
    </citation>
    <scope>NUCLEOTIDE SEQUENCE [LARGE SCALE GENOMIC DNA]</scope>
    <source>
        <strain evidence="4 5">NBRC 108639</strain>
    </source>
</reference>
<accession>A0A6V8KF86</accession>
<comment type="caution">
    <text evidence="4">The sequence shown here is derived from an EMBL/GenBank/DDBJ whole genome shotgun (WGS) entry which is preliminary data.</text>
</comment>